<dbReference type="WBParaSite" id="PS1159_v2.g2373.t1">
    <property type="protein sequence ID" value="PS1159_v2.g2373.t1"/>
    <property type="gene ID" value="PS1159_v2.g2373"/>
</dbReference>
<proteinExistence type="predicted"/>
<protein>
    <submittedName>
        <fullName evidence="2">Uncharacterized protein</fullName>
    </submittedName>
</protein>
<accession>A0AC35G4M0</accession>
<name>A0AC35G4M0_9BILA</name>
<organism evidence="1 2">
    <name type="scientific">Panagrolaimus sp. PS1159</name>
    <dbReference type="NCBI Taxonomy" id="55785"/>
    <lineage>
        <taxon>Eukaryota</taxon>
        <taxon>Metazoa</taxon>
        <taxon>Ecdysozoa</taxon>
        <taxon>Nematoda</taxon>
        <taxon>Chromadorea</taxon>
        <taxon>Rhabditida</taxon>
        <taxon>Tylenchina</taxon>
        <taxon>Panagrolaimomorpha</taxon>
        <taxon>Panagrolaimoidea</taxon>
        <taxon>Panagrolaimidae</taxon>
        <taxon>Panagrolaimus</taxon>
    </lineage>
</organism>
<reference evidence="2" key="1">
    <citation type="submission" date="2022-11" db="UniProtKB">
        <authorList>
            <consortium name="WormBaseParasite"/>
        </authorList>
    </citation>
    <scope>IDENTIFICATION</scope>
</reference>
<sequence length="60" mass="6663">MSVVAAYLICSTGIRFNDGNGVQLKWLPVIPKVHGRMKPSDATIRAEAVFKQVPVRIRNL</sequence>
<dbReference type="Proteomes" id="UP000887580">
    <property type="component" value="Unplaced"/>
</dbReference>
<evidence type="ECO:0000313" key="2">
    <source>
        <dbReference type="WBParaSite" id="PS1159_v2.g2373.t1"/>
    </source>
</evidence>
<evidence type="ECO:0000313" key="1">
    <source>
        <dbReference type="Proteomes" id="UP000887580"/>
    </source>
</evidence>